<name>A0ABX0GQU6_9ACTN</name>
<evidence type="ECO:0000313" key="7">
    <source>
        <dbReference type="EMBL" id="NHC13227.1"/>
    </source>
</evidence>
<dbReference type="Gene3D" id="3.30.43.10">
    <property type="entry name" value="Uridine Diphospho-n-acetylenolpyruvylglucosamine Reductase, domain 2"/>
    <property type="match status" value="1"/>
</dbReference>
<dbReference type="Gene3D" id="3.30.465.10">
    <property type="match status" value="1"/>
</dbReference>
<comment type="similarity">
    <text evidence="2">Belongs to the oxygen-dependent FAD-linked oxidoreductase family.</text>
</comment>
<comment type="caution">
    <text evidence="7">The sequence shown here is derived from an EMBL/GenBank/DDBJ whole genome shotgun (WGS) entry which is preliminary data.</text>
</comment>
<dbReference type="Gene3D" id="3.40.462.20">
    <property type="match status" value="1"/>
</dbReference>
<reference evidence="7 8" key="1">
    <citation type="submission" date="2020-03" db="EMBL/GenBank/DDBJ databases">
        <title>Two novel Motilibacter sp.</title>
        <authorList>
            <person name="Liu S."/>
        </authorList>
    </citation>
    <scope>NUCLEOTIDE SEQUENCE [LARGE SCALE GENOMIC DNA]</scope>
    <source>
        <strain evidence="7 8">E257</strain>
    </source>
</reference>
<dbReference type="InterPro" id="IPR006094">
    <property type="entry name" value="Oxid_FAD_bind_N"/>
</dbReference>
<dbReference type="Pfam" id="PF01565">
    <property type="entry name" value="FAD_binding_4"/>
    <property type="match status" value="1"/>
</dbReference>
<evidence type="ECO:0000313" key="8">
    <source>
        <dbReference type="Proteomes" id="UP000800981"/>
    </source>
</evidence>
<evidence type="ECO:0000256" key="3">
    <source>
        <dbReference type="ARBA" id="ARBA00022630"/>
    </source>
</evidence>
<dbReference type="PROSITE" id="PS51387">
    <property type="entry name" value="FAD_PCMH"/>
    <property type="match status" value="1"/>
</dbReference>
<organism evidence="7 8">
    <name type="scientific">Motilibacter deserti</name>
    <dbReference type="NCBI Taxonomy" id="2714956"/>
    <lineage>
        <taxon>Bacteria</taxon>
        <taxon>Bacillati</taxon>
        <taxon>Actinomycetota</taxon>
        <taxon>Actinomycetes</taxon>
        <taxon>Motilibacterales</taxon>
        <taxon>Motilibacteraceae</taxon>
        <taxon>Motilibacter</taxon>
    </lineage>
</organism>
<dbReference type="PANTHER" id="PTHR42973:SF39">
    <property type="entry name" value="FAD-BINDING PCMH-TYPE DOMAIN-CONTAINING PROTEIN"/>
    <property type="match status" value="1"/>
</dbReference>
<accession>A0ABX0GQU6</accession>
<dbReference type="InterPro" id="IPR016169">
    <property type="entry name" value="FAD-bd_PCMH_sub2"/>
</dbReference>
<evidence type="ECO:0000259" key="6">
    <source>
        <dbReference type="PROSITE" id="PS51387"/>
    </source>
</evidence>
<keyword evidence="8" id="KW-1185">Reference proteome</keyword>
<dbReference type="InterPro" id="IPR036318">
    <property type="entry name" value="FAD-bd_PCMH-like_sf"/>
</dbReference>
<gene>
    <name evidence="7" type="ORF">G9H71_05455</name>
</gene>
<dbReference type="EMBL" id="JAANNP010000002">
    <property type="protein sequence ID" value="NHC13227.1"/>
    <property type="molecule type" value="Genomic_DNA"/>
</dbReference>
<dbReference type="SUPFAM" id="SSF56176">
    <property type="entry name" value="FAD-binding/transporter-associated domain-like"/>
    <property type="match status" value="1"/>
</dbReference>
<protein>
    <submittedName>
        <fullName evidence="7">FAD-binding oxidoreductase</fullName>
    </submittedName>
</protein>
<dbReference type="InterPro" id="IPR016166">
    <property type="entry name" value="FAD-bd_PCMH"/>
</dbReference>
<proteinExistence type="inferred from homology"/>
<evidence type="ECO:0000256" key="2">
    <source>
        <dbReference type="ARBA" id="ARBA00005466"/>
    </source>
</evidence>
<dbReference type="InterPro" id="IPR050416">
    <property type="entry name" value="FAD-linked_Oxidoreductase"/>
</dbReference>
<feature type="domain" description="FAD-binding PCMH-type" evidence="6">
    <location>
        <begin position="56"/>
        <end position="226"/>
    </location>
</feature>
<sequence>MAVPPLDAPAASAPGRVVRPRAPFGPDALRGLCGGAVHLPGDPGYDGARRPWNLAVDQRPAAVAYPADADEAVEVLRVAQRHGLRVAVQRTGHAAAALPALEDVVVLRTAGMTNVQVDPVRRRARVGAGVLWEDVVSASSPFGLAGLHGSSPEVGVVGYTLLGGLGWLARSRGLASGSVSAAELVTADGTLLQVDAGSEPELLWALRGGGGGLGVVTALEFALHEVATAYAGWLVWDLRDAGRVLPAWAEWADAAPDEVTTALRLLRLPDLPAVPSPLRGRRLVVVDGAVVAPEPEAGRMLAPLRALAPESDTFATVPAEALARLHGDPGGPTAAVSEHRLLASLPAPAVDALLAVAGPDARTSVVSTELRQLGGALSRPAAGGGALALVEGRFSLFAVAVPRGDGAAHADVAAVAGAVGPWASTRRYAGFCDGRVPPGALWDAPTLRRLQAVRAAVDPTGRIVAAHAAPLPG</sequence>
<keyword evidence="5" id="KW-0560">Oxidoreductase</keyword>
<evidence type="ECO:0000256" key="4">
    <source>
        <dbReference type="ARBA" id="ARBA00022827"/>
    </source>
</evidence>
<dbReference type="Proteomes" id="UP000800981">
    <property type="component" value="Unassembled WGS sequence"/>
</dbReference>
<dbReference type="PANTHER" id="PTHR42973">
    <property type="entry name" value="BINDING OXIDOREDUCTASE, PUTATIVE (AFU_ORTHOLOGUE AFUA_1G17690)-RELATED"/>
    <property type="match status" value="1"/>
</dbReference>
<keyword evidence="3" id="KW-0285">Flavoprotein</keyword>
<evidence type="ECO:0000256" key="5">
    <source>
        <dbReference type="ARBA" id="ARBA00023002"/>
    </source>
</evidence>
<comment type="cofactor">
    <cofactor evidence="1">
        <name>FAD</name>
        <dbReference type="ChEBI" id="CHEBI:57692"/>
    </cofactor>
</comment>
<dbReference type="InterPro" id="IPR016167">
    <property type="entry name" value="FAD-bd_PCMH_sub1"/>
</dbReference>
<keyword evidence="4" id="KW-0274">FAD</keyword>
<evidence type="ECO:0000256" key="1">
    <source>
        <dbReference type="ARBA" id="ARBA00001974"/>
    </source>
</evidence>